<dbReference type="InterPro" id="IPR036008">
    <property type="entry name" value="Aconitase_4Fe-4S_dom"/>
</dbReference>
<dbReference type="Pfam" id="PF00694">
    <property type="entry name" value="Aconitase_C"/>
    <property type="match status" value="1"/>
</dbReference>
<dbReference type="GO" id="GO:0051539">
    <property type="term" value="F:4 iron, 4 sulfur cluster binding"/>
    <property type="evidence" value="ECO:0007669"/>
    <property type="project" value="TreeGrafter"/>
</dbReference>
<protein>
    <submittedName>
        <fullName evidence="6">Aconitate hydratase</fullName>
    </submittedName>
</protein>
<evidence type="ECO:0000256" key="1">
    <source>
        <dbReference type="ARBA" id="ARBA00022723"/>
    </source>
</evidence>
<accession>A0A0E4CR51</accession>
<dbReference type="STRING" id="141349.BN1232_05759"/>
<proteinExistence type="predicted"/>
<name>A0A0E4CR51_MYCLN</name>
<evidence type="ECO:0000313" key="7">
    <source>
        <dbReference type="Proteomes" id="UP000199251"/>
    </source>
</evidence>
<dbReference type="GO" id="GO:0003994">
    <property type="term" value="F:aconitate hydratase activity"/>
    <property type="evidence" value="ECO:0007669"/>
    <property type="project" value="TreeGrafter"/>
</dbReference>
<dbReference type="GO" id="GO:0006099">
    <property type="term" value="P:tricarboxylic acid cycle"/>
    <property type="evidence" value="ECO:0007669"/>
    <property type="project" value="TreeGrafter"/>
</dbReference>
<evidence type="ECO:0000259" key="4">
    <source>
        <dbReference type="Pfam" id="PF00330"/>
    </source>
</evidence>
<dbReference type="OrthoDB" id="9764318at2"/>
<evidence type="ECO:0000256" key="3">
    <source>
        <dbReference type="ARBA" id="ARBA00023014"/>
    </source>
</evidence>
<evidence type="ECO:0000259" key="5">
    <source>
        <dbReference type="Pfam" id="PF00694"/>
    </source>
</evidence>
<dbReference type="Gene3D" id="3.20.19.10">
    <property type="entry name" value="Aconitase, domain 4"/>
    <property type="match status" value="1"/>
</dbReference>
<dbReference type="NCBIfam" id="NF005558">
    <property type="entry name" value="PRK07229.1"/>
    <property type="match status" value="1"/>
</dbReference>
<dbReference type="SUPFAM" id="SSF52016">
    <property type="entry name" value="LeuD/IlvD-like"/>
    <property type="match status" value="1"/>
</dbReference>
<dbReference type="Pfam" id="PF00330">
    <property type="entry name" value="Aconitase"/>
    <property type="match status" value="1"/>
</dbReference>
<dbReference type="GO" id="GO:0046872">
    <property type="term" value="F:metal ion binding"/>
    <property type="evidence" value="ECO:0007669"/>
    <property type="project" value="UniProtKB-KW"/>
</dbReference>
<keyword evidence="1" id="KW-0479">Metal-binding</keyword>
<organism evidence="6 7">
    <name type="scientific">Mycobacterium lentiflavum</name>
    <dbReference type="NCBI Taxonomy" id="141349"/>
    <lineage>
        <taxon>Bacteria</taxon>
        <taxon>Bacillati</taxon>
        <taxon>Actinomycetota</taxon>
        <taxon>Actinomycetes</taxon>
        <taxon>Mycobacteriales</taxon>
        <taxon>Mycobacteriaceae</taxon>
        <taxon>Mycobacterium</taxon>
        <taxon>Mycobacterium simiae complex</taxon>
    </lineage>
</organism>
<dbReference type="RefSeq" id="WP_090608038.1">
    <property type="nucleotide sequence ID" value="NZ_CTEE01000001.1"/>
</dbReference>
<dbReference type="Gene3D" id="3.30.499.10">
    <property type="entry name" value="Aconitase, domain 3"/>
    <property type="match status" value="2"/>
</dbReference>
<dbReference type="InterPro" id="IPR015928">
    <property type="entry name" value="Aconitase/3IPM_dehydase_swvl"/>
</dbReference>
<dbReference type="InterPro" id="IPR000573">
    <property type="entry name" value="AconitaseA/IPMdHydase_ssu_swvl"/>
</dbReference>
<sequence>MAENLTRKLIADHLVDGQMAPGSEIALRIDQILVHDATGPLCALELEAMGLDGIKAALAVAYTDHLLLEADNRNADDHLLLQSAGRRFGMWYSRPGNGVSHAVHQQRFGTPGQSLLGADSHTPAAGSLGMLAIGAGGVVISLALAGDPLRIAMPEVWGVELVGQLPDWVSAKDVVLEMLRRHGVDGGKGRVIEYYGDGLHQLSAMDRHVIANMGTELGATSTVFPSDEQTRDYLRKQGREDAWQPLSADDSADYDVKDLLDLSELEPLIALPSSPDNVKPVREVAGADIYQAYIGSSANPGYRDIAVVAEIVDGRQVPAGVSLDLNPASRQTLDQLIAAGHLTAVVRAGARLHQTGCNGCIGMGQVPAAGRRSLRTVPRNFPGRSGVHDDKVYLCSPETAAASALTGVITDPRSLDMSYPRISEPEATAVLRELLVPPGDDDSTERAELVKGPGHADIPDFEAIPDDLEIPVLLTVADHITTDAIMPAGFEGMSQWSNLPGMTGYAFRPVDDSYVKRARDTGDHAIVAGRNYGQGSSREQAALAPRALGLRVVLAESIARIHAENLVNFGVLPLTFVNPQDRQQLSQGTTLRLSGLHNTLRKGPGECDLRLDNDDPVRARHDLSHHQVDMLLAGGSIPWKRHHLADAARAR</sequence>
<keyword evidence="3" id="KW-0411">Iron-sulfur</keyword>
<dbReference type="GO" id="GO:0005829">
    <property type="term" value="C:cytosol"/>
    <property type="evidence" value="ECO:0007669"/>
    <property type="project" value="TreeGrafter"/>
</dbReference>
<evidence type="ECO:0000313" key="6">
    <source>
        <dbReference type="EMBL" id="CQD22848.1"/>
    </source>
</evidence>
<evidence type="ECO:0000256" key="2">
    <source>
        <dbReference type="ARBA" id="ARBA00023004"/>
    </source>
</evidence>
<reference evidence="6 7" key="1">
    <citation type="submission" date="2015-03" db="EMBL/GenBank/DDBJ databases">
        <authorList>
            <person name="Urmite Genomes"/>
        </authorList>
    </citation>
    <scope>NUCLEOTIDE SEQUENCE [LARGE SCALE GENOMIC DNA]</scope>
    <source>
        <strain evidence="6 7">CSUR P1491</strain>
    </source>
</reference>
<dbReference type="PRINTS" id="PR00415">
    <property type="entry name" value="ACONITASE"/>
</dbReference>
<keyword evidence="2" id="KW-0408">Iron</keyword>
<dbReference type="InterPro" id="IPR015931">
    <property type="entry name" value="Acnase/IPM_dHydase_lsu_aba_1/3"/>
</dbReference>
<feature type="domain" description="Aconitase A/isopropylmalate dehydratase small subunit swivel" evidence="5">
    <location>
        <begin position="519"/>
        <end position="578"/>
    </location>
</feature>
<dbReference type="EMBL" id="CTEE01000001">
    <property type="protein sequence ID" value="CQD22848.1"/>
    <property type="molecule type" value="Genomic_DNA"/>
</dbReference>
<dbReference type="Proteomes" id="UP000199251">
    <property type="component" value="Unassembled WGS sequence"/>
</dbReference>
<gene>
    <name evidence="6" type="ORF">BN1232_05759</name>
</gene>
<dbReference type="SUPFAM" id="SSF53732">
    <property type="entry name" value="Aconitase iron-sulfur domain"/>
    <property type="match status" value="1"/>
</dbReference>
<dbReference type="AlphaFoldDB" id="A0A0E4CR51"/>
<dbReference type="InterPro" id="IPR050926">
    <property type="entry name" value="Aconitase/IPM_isomerase"/>
</dbReference>
<feature type="domain" description="Aconitase/3-isopropylmalate dehydratase large subunit alpha/beta/alpha" evidence="4">
    <location>
        <begin position="9"/>
        <end position="284"/>
    </location>
</feature>
<dbReference type="PANTHER" id="PTHR43160:SF3">
    <property type="entry name" value="ACONITATE HYDRATASE, MITOCHONDRIAL"/>
    <property type="match status" value="1"/>
</dbReference>
<dbReference type="InterPro" id="IPR001030">
    <property type="entry name" value="Acoase/IPM_deHydtase_lsu_aba"/>
</dbReference>
<dbReference type="PANTHER" id="PTHR43160">
    <property type="entry name" value="ACONITATE HYDRATASE B"/>
    <property type="match status" value="1"/>
</dbReference>